<dbReference type="Pfam" id="PF00005">
    <property type="entry name" value="ABC_tran"/>
    <property type="match status" value="1"/>
</dbReference>
<dbReference type="GO" id="GO:0015697">
    <property type="term" value="P:quaternary ammonium group transport"/>
    <property type="evidence" value="ECO:0007669"/>
    <property type="project" value="UniProtKB-ARBA"/>
</dbReference>
<evidence type="ECO:0000313" key="6">
    <source>
        <dbReference type="Proteomes" id="UP000317894"/>
    </source>
</evidence>
<sequence>MSAVGFAGVGKAFGGNAALAGIDLDIAAGSFVALIGTSGSGKTTLLKTINRLVVPDSGTVSVDGVDVASVDAVALRRGIGTVFQNVGLFPHMDVAANIASVPRLLGWSRAKAAARVIELLDLVDLPADVAARLPAELSGGQRQRVGVARALAAGPRLMLLDEPFGALDPTTRDALATRYRDLHGRLGLTSIMVTHDVQEALLLADRIVVLRAGRIVADATPAALMAGAGDAGVAAMIAVPRDQAARLAEMARG</sequence>
<dbReference type="PROSITE" id="PS50893">
    <property type="entry name" value="ABC_TRANSPORTER_2"/>
    <property type="match status" value="1"/>
</dbReference>
<dbReference type="GO" id="GO:0016887">
    <property type="term" value="F:ATP hydrolysis activity"/>
    <property type="evidence" value="ECO:0007669"/>
    <property type="project" value="InterPro"/>
</dbReference>
<dbReference type="PANTHER" id="PTHR42781:SF4">
    <property type="entry name" value="SPERMIDINE_PUTRESCINE IMPORT ATP-BINDING PROTEIN POTA"/>
    <property type="match status" value="1"/>
</dbReference>
<dbReference type="SMART" id="SM00382">
    <property type="entry name" value="AAA"/>
    <property type="match status" value="1"/>
</dbReference>
<proteinExistence type="predicted"/>
<accession>A0A552UF77</accession>
<dbReference type="OrthoDB" id="9802264at2"/>
<dbReference type="Gene3D" id="3.40.50.300">
    <property type="entry name" value="P-loop containing nucleotide triphosphate hydrolases"/>
    <property type="match status" value="1"/>
</dbReference>
<name>A0A552UF77_9SPHN</name>
<keyword evidence="6" id="KW-1185">Reference proteome</keyword>
<dbReference type="SUPFAM" id="SSF52540">
    <property type="entry name" value="P-loop containing nucleoside triphosphate hydrolases"/>
    <property type="match status" value="1"/>
</dbReference>
<dbReference type="AlphaFoldDB" id="A0A552UF77"/>
<dbReference type="InterPro" id="IPR003439">
    <property type="entry name" value="ABC_transporter-like_ATP-bd"/>
</dbReference>
<evidence type="ECO:0000259" key="4">
    <source>
        <dbReference type="PROSITE" id="PS50893"/>
    </source>
</evidence>
<dbReference type="InterPro" id="IPR003593">
    <property type="entry name" value="AAA+_ATPase"/>
</dbReference>
<comment type="caution">
    <text evidence="5">The sequence shown here is derived from an EMBL/GenBank/DDBJ whole genome shotgun (WGS) entry which is preliminary data.</text>
</comment>
<reference evidence="5 6" key="1">
    <citation type="submission" date="2019-07" db="EMBL/GenBank/DDBJ databases">
        <title>Novel species isolated from glacier.</title>
        <authorList>
            <person name="Liu Q."/>
            <person name="Xin Y.-H."/>
        </authorList>
    </citation>
    <scope>NUCLEOTIDE SEQUENCE [LARGE SCALE GENOMIC DNA]</scope>
    <source>
        <strain evidence="5 6">LB1R16</strain>
    </source>
</reference>
<keyword evidence="1" id="KW-0813">Transport</keyword>
<dbReference type="EMBL" id="VJWA01000001">
    <property type="protein sequence ID" value="TRW16872.1"/>
    <property type="molecule type" value="Genomic_DNA"/>
</dbReference>
<gene>
    <name evidence="5" type="ORF">FMM06_01290</name>
</gene>
<keyword evidence="3 5" id="KW-0067">ATP-binding</keyword>
<dbReference type="PROSITE" id="PS00211">
    <property type="entry name" value="ABC_TRANSPORTER_1"/>
    <property type="match status" value="1"/>
</dbReference>
<dbReference type="Proteomes" id="UP000317894">
    <property type="component" value="Unassembled WGS sequence"/>
</dbReference>
<organism evidence="5 6">
    <name type="scientific">Glacieibacterium frigidum</name>
    <dbReference type="NCBI Taxonomy" id="2593303"/>
    <lineage>
        <taxon>Bacteria</taxon>
        <taxon>Pseudomonadati</taxon>
        <taxon>Pseudomonadota</taxon>
        <taxon>Alphaproteobacteria</taxon>
        <taxon>Sphingomonadales</taxon>
        <taxon>Sphingosinicellaceae</taxon>
        <taxon>Glacieibacterium</taxon>
    </lineage>
</organism>
<evidence type="ECO:0000313" key="5">
    <source>
        <dbReference type="EMBL" id="TRW16872.1"/>
    </source>
</evidence>
<dbReference type="RefSeq" id="WP_143554416.1">
    <property type="nucleotide sequence ID" value="NZ_VJWA01000001.1"/>
</dbReference>
<dbReference type="InterPro" id="IPR027417">
    <property type="entry name" value="P-loop_NTPase"/>
</dbReference>
<dbReference type="GO" id="GO:0005524">
    <property type="term" value="F:ATP binding"/>
    <property type="evidence" value="ECO:0007669"/>
    <property type="project" value="UniProtKB-KW"/>
</dbReference>
<dbReference type="PANTHER" id="PTHR42781">
    <property type="entry name" value="SPERMIDINE/PUTRESCINE IMPORT ATP-BINDING PROTEIN POTA"/>
    <property type="match status" value="1"/>
</dbReference>
<dbReference type="InterPro" id="IPR050093">
    <property type="entry name" value="ABC_SmlMolc_Importer"/>
</dbReference>
<feature type="domain" description="ABC transporter" evidence="4">
    <location>
        <begin position="4"/>
        <end position="237"/>
    </location>
</feature>
<dbReference type="FunFam" id="3.40.50.300:FF:000425">
    <property type="entry name" value="Probable ABC transporter, ATP-binding subunit"/>
    <property type="match status" value="1"/>
</dbReference>
<evidence type="ECO:0000256" key="2">
    <source>
        <dbReference type="ARBA" id="ARBA00022741"/>
    </source>
</evidence>
<evidence type="ECO:0000256" key="3">
    <source>
        <dbReference type="ARBA" id="ARBA00022840"/>
    </source>
</evidence>
<keyword evidence="2" id="KW-0547">Nucleotide-binding</keyword>
<protein>
    <submittedName>
        <fullName evidence="5">ATP-binding cassette domain-containing protein</fullName>
    </submittedName>
</protein>
<dbReference type="InterPro" id="IPR017871">
    <property type="entry name" value="ABC_transporter-like_CS"/>
</dbReference>
<evidence type="ECO:0000256" key="1">
    <source>
        <dbReference type="ARBA" id="ARBA00022448"/>
    </source>
</evidence>